<evidence type="ECO:0000313" key="2">
    <source>
        <dbReference type="Proteomes" id="UP001419268"/>
    </source>
</evidence>
<accession>A0AAP0JRP3</accession>
<organism evidence="1 2">
    <name type="scientific">Stephania cephalantha</name>
    <dbReference type="NCBI Taxonomy" id="152367"/>
    <lineage>
        <taxon>Eukaryota</taxon>
        <taxon>Viridiplantae</taxon>
        <taxon>Streptophyta</taxon>
        <taxon>Embryophyta</taxon>
        <taxon>Tracheophyta</taxon>
        <taxon>Spermatophyta</taxon>
        <taxon>Magnoliopsida</taxon>
        <taxon>Ranunculales</taxon>
        <taxon>Menispermaceae</taxon>
        <taxon>Menispermoideae</taxon>
        <taxon>Cissampelideae</taxon>
        <taxon>Stephania</taxon>
    </lineage>
</organism>
<keyword evidence="2" id="KW-1185">Reference proteome</keyword>
<evidence type="ECO:0000313" key="1">
    <source>
        <dbReference type="EMBL" id="KAK9139011.1"/>
    </source>
</evidence>
<comment type="caution">
    <text evidence="1">The sequence shown here is derived from an EMBL/GenBank/DDBJ whole genome shotgun (WGS) entry which is preliminary data.</text>
</comment>
<proteinExistence type="predicted"/>
<protein>
    <submittedName>
        <fullName evidence="1">Uncharacterized protein</fullName>
    </submittedName>
</protein>
<reference evidence="1 2" key="1">
    <citation type="submission" date="2024-01" db="EMBL/GenBank/DDBJ databases">
        <title>Genome assemblies of Stephania.</title>
        <authorList>
            <person name="Yang L."/>
        </authorList>
    </citation>
    <scope>NUCLEOTIDE SEQUENCE [LARGE SCALE GENOMIC DNA]</scope>
    <source>
        <strain evidence="1">JXDWG</strain>
        <tissue evidence="1">Leaf</tissue>
    </source>
</reference>
<dbReference type="Proteomes" id="UP001419268">
    <property type="component" value="Unassembled WGS sequence"/>
</dbReference>
<dbReference type="AlphaFoldDB" id="A0AAP0JRP3"/>
<name>A0AAP0JRP3_9MAGN</name>
<dbReference type="EMBL" id="JBBNAG010000004">
    <property type="protein sequence ID" value="KAK9139011.1"/>
    <property type="molecule type" value="Genomic_DNA"/>
</dbReference>
<sequence length="50" mass="5374">MSLELTSLSGAHVTLPALFNKCSFPSHHLIHKSLVALLQICNLSLGKCSL</sequence>
<gene>
    <name evidence="1" type="ORF">Scep_008692</name>
</gene>